<comment type="catalytic activity">
    <reaction evidence="1 10">
        <text>a 1,2-diacyl-sn-glycerol + ATP = a 1,2-diacyl-sn-glycero-3-phosphate + ADP + H(+)</text>
        <dbReference type="Rhea" id="RHEA:10272"/>
        <dbReference type="ChEBI" id="CHEBI:15378"/>
        <dbReference type="ChEBI" id="CHEBI:17815"/>
        <dbReference type="ChEBI" id="CHEBI:30616"/>
        <dbReference type="ChEBI" id="CHEBI:58608"/>
        <dbReference type="ChEBI" id="CHEBI:456216"/>
        <dbReference type="EC" id="2.7.1.107"/>
    </reaction>
</comment>
<evidence type="ECO:0000256" key="5">
    <source>
        <dbReference type="ARBA" id="ARBA00022737"/>
    </source>
</evidence>
<dbReference type="EC" id="2.7.1.107" evidence="10"/>
<dbReference type="InterPro" id="IPR046349">
    <property type="entry name" value="C1-like_sf"/>
</dbReference>
<dbReference type="AlphaFoldDB" id="A0A8E5JST9"/>
<dbReference type="RefSeq" id="XP_049853206.1">
    <property type="nucleotide sequence ID" value="XM_049997249.1"/>
</dbReference>
<dbReference type="KEGG" id="sgre:126334721"/>
<dbReference type="Gene3D" id="2.60.200.40">
    <property type="match status" value="1"/>
</dbReference>
<dbReference type="GO" id="GO:0007200">
    <property type="term" value="P:phospholipase C-activating G protein-coupled receptor signaling pathway"/>
    <property type="evidence" value="ECO:0007669"/>
    <property type="project" value="InterPro"/>
</dbReference>
<evidence type="ECO:0000256" key="10">
    <source>
        <dbReference type="RuleBase" id="RU361128"/>
    </source>
</evidence>
<dbReference type="GO" id="GO:0005524">
    <property type="term" value="F:ATP binding"/>
    <property type="evidence" value="ECO:0007669"/>
    <property type="project" value="UniProtKB-KW"/>
</dbReference>
<dbReference type="RefSeq" id="XP_049853200.1">
    <property type="nucleotide sequence ID" value="XM_049997243.1"/>
</dbReference>
<dbReference type="InterPro" id="IPR001206">
    <property type="entry name" value="Diacylglycerol_kinase_cat_dom"/>
</dbReference>
<keyword evidence="7 10" id="KW-0418">Kinase</keyword>
<comment type="similarity">
    <text evidence="2 10">Belongs to the eukaryotic diacylglycerol kinase family.</text>
</comment>
<evidence type="ECO:0000256" key="3">
    <source>
        <dbReference type="ARBA" id="ARBA00022679"/>
    </source>
</evidence>
<dbReference type="RefSeq" id="XP_049853203.1">
    <property type="nucleotide sequence ID" value="XM_049997246.1"/>
</dbReference>
<dbReference type="OrthoDB" id="242257at2759"/>
<evidence type="ECO:0000313" key="14">
    <source>
        <dbReference type="EMBL" id="QVD39243.1"/>
    </source>
</evidence>
<organism evidence="14">
    <name type="scientific">Schistocerca gregaria</name>
    <name type="common">Desert locust</name>
    <name type="synonym">Gryllus gregarius</name>
    <dbReference type="NCBI Taxonomy" id="7010"/>
    <lineage>
        <taxon>Eukaryota</taxon>
        <taxon>Metazoa</taxon>
        <taxon>Ecdysozoa</taxon>
        <taxon>Arthropoda</taxon>
        <taxon>Hexapoda</taxon>
        <taxon>Insecta</taxon>
        <taxon>Pterygota</taxon>
        <taxon>Neoptera</taxon>
        <taxon>Polyneoptera</taxon>
        <taxon>Orthoptera</taxon>
        <taxon>Caelifera</taxon>
        <taxon>Acrididea</taxon>
        <taxon>Acridomorpha</taxon>
        <taxon>Acridoidea</taxon>
        <taxon>Acrididae</taxon>
        <taxon>Cyrtacanthacridinae</taxon>
        <taxon>Schistocerca</taxon>
    </lineage>
</organism>
<dbReference type="InterPro" id="IPR016064">
    <property type="entry name" value="NAD/diacylglycerol_kinase_sf"/>
</dbReference>
<dbReference type="SMART" id="SM00109">
    <property type="entry name" value="C1"/>
    <property type="match status" value="2"/>
</dbReference>
<dbReference type="Pfam" id="PF00130">
    <property type="entry name" value="C1_1"/>
    <property type="match status" value="1"/>
</dbReference>
<evidence type="ECO:0000256" key="11">
    <source>
        <dbReference type="SAM" id="Phobius"/>
    </source>
</evidence>
<keyword evidence="4" id="KW-0479">Metal-binding</keyword>
<dbReference type="InterPro" id="IPR002219">
    <property type="entry name" value="PKC_DAG/PE"/>
</dbReference>
<evidence type="ECO:0000259" key="13">
    <source>
        <dbReference type="PROSITE" id="PS50146"/>
    </source>
</evidence>
<name>A0A8E5JST9_SCHGR</name>
<dbReference type="GeneID" id="126334721"/>
<evidence type="ECO:0000256" key="4">
    <source>
        <dbReference type="ARBA" id="ARBA00022723"/>
    </source>
</evidence>
<dbReference type="SUPFAM" id="SSF57889">
    <property type="entry name" value="Cysteine-rich domain"/>
    <property type="match status" value="1"/>
</dbReference>
<evidence type="ECO:0000256" key="7">
    <source>
        <dbReference type="ARBA" id="ARBA00022777"/>
    </source>
</evidence>
<dbReference type="SMART" id="SM00046">
    <property type="entry name" value="DAGKc"/>
    <property type="match status" value="1"/>
</dbReference>
<keyword evidence="6 10" id="KW-0547">Nucleotide-binding</keyword>
<keyword evidence="11" id="KW-0472">Membrane</keyword>
<dbReference type="PANTHER" id="PTHR11255:SF118">
    <property type="entry name" value="DIACYLGLYCEROL KINASE EPSILON"/>
    <property type="match status" value="1"/>
</dbReference>
<dbReference type="CDD" id="cd20801">
    <property type="entry name" value="C1_DGKepsilon_typeIII_rpt1"/>
    <property type="match status" value="1"/>
</dbReference>
<evidence type="ECO:0000256" key="8">
    <source>
        <dbReference type="ARBA" id="ARBA00022833"/>
    </source>
</evidence>
<keyword evidence="8" id="KW-0862">Zinc</keyword>
<dbReference type="SUPFAM" id="SSF111331">
    <property type="entry name" value="NAD kinase/diacylglycerol kinase-like"/>
    <property type="match status" value="1"/>
</dbReference>
<proteinExistence type="evidence at transcript level"/>
<evidence type="ECO:0000256" key="1">
    <source>
        <dbReference type="ARBA" id="ARBA00001383"/>
    </source>
</evidence>
<dbReference type="Gene3D" id="3.40.50.10330">
    <property type="entry name" value="Probable inorganic polyphosphate/atp-NAD kinase, domain 1"/>
    <property type="match status" value="1"/>
</dbReference>
<dbReference type="Pfam" id="PF00781">
    <property type="entry name" value="DAGK_cat"/>
    <property type="match status" value="1"/>
</dbReference>
<keyword evidence="11" id="KW-1133">Transmembrane helix</keyword>
<dbReference type="PROSITE" id="PS00479">
    <property type="entry name" value="ZF_DAG_PE_1"/>
    <property type="match status" value="1"/>
</dbReference>
<feature type="transmembrane region" description="Helical" evidence="11">
    <location>
        <begin position="15"/>
        <end position="33"/>
    </location>
</feature>
<protein>
    <recommendedName>
        <fullName evidence="10">Diacylglycerol kinase</fullName>
        <shortName evidence="10">DAG kinase</shortName>
        <ecNumber evidence="10">2.7.1.107</ecNumber>
    </recommendedName>
</protein>
<accession>A0A8E5JST9</accession>
<evidence type="ECO:0000259" key="12">
    <source>
        <dbReference type="PROSITE" id="PS50081"/>
    </source>
</evidence>
<dbReference type="GO" id="GO:0046872">
    <property type="term" value="F:metal ion binding"/>
    <property type="evidence" value="ECO:0007669"/>
    <property type="project" value="UniProtKB-KW"/>
</dbReference>
<feature type="domain" description="Phorbol-ester/DAG-type" evidence="12">
    <location>
        <begin position="113"/>
        <end position="164"/>
    </location>
</feature>
<dbReference type="PANTHER" id="PTHR11255">
    <property type="entry name" value="DIACYLGLYCEROL KINASE"/>
    <property type="match status" value="1"/>
</dbReference>
<dbReference type="RefSeq" id="XP_049853204.1">
    <property type="nucleotide sequence ID" value="XM_049997247.1"/>
</dbReference>
<dbReference type="GO" id="GO:0004143">
    <property type="term" value="F:ATP-dependent diacylglycerol kinase activity"/>
    <property type="evidence" value="ECO:0007669"/>
    <property type="project" value="UniProtKB-EC"/>
</dbReference>
<dbReference type="EMBL" id="MW962477">
    <property type="protein sequence ID" value="QVD39243.1"/>
    <property type="molecule type" value="mRNA"/>
</dbReference>
<keyword evidence="9 10" id="KW-0067">ATP-binding</keyword>
<dbReference type="RefSeq" id="XP_049853207.1">
    <property type="nucleotide sequence ID" value="XM_049997250.1"/>
</dbReference>
<dbReference type="SMART" id="SM00045">
    <property type="entry name" value="DAGKa"/>
    <property type="match status" value="1"/>
</dbReference>
<dbReference type="InterPro" id="IPR017438">
    <property type="entry name" value="ATP-NAD_kinase_N"/>
</dbReference>
<dbReference type="Pfam" id="PF00609">
    <property type="entry name" value="DAGK_acc"/>
    <property type="match status" value="1"/>
</dbReference>
<keyword evidence="5" id="KW-0677">Repeat</keyword>
<dbReference type="PROSITE" id="PS50146">
    <property type="entry name" value="DAGK"/>
    <property type="match status" value="1"/>
</dbReference>
<sequence length="537" mass="60032">MWQILMLWNAELTSVIWPFILALLMFLVTVAYFKYLNRDTHVQIHDASKKHYWSFNHPLTKSGYCSICESLLLTNRTAVCDSCGVCANVECVNQANRKLKCKAISLKEKGPIKHHWVKGNLSAGAVCDVCDDECGCGPGLVDWQCCWCQRAVHTTCKPQLGQMCDYGRFKNLVIPPTSVVLTTRQHKLSRKLCLQSVTKPEWNDWTPLIVLANQKSGNKDGGMVLALFRHLLNPAQVIDLAEHSPEAALEWCCFLNEKGISTRLLVAGGDGTIGWVLNAVEKKNLMCAPALAIVPLGTGNDLSRVLGWGKEQPSPLDPSAVLDEVQKAEIAKLDRWKVEIKPVRHLGIRLPIRHIFMYNYLSIGVDAQIALDFHRTRESPYYLFASRIFNKMLYLGFGTQQAVGRDCHDLNKRVELYLDGVKTDLPSIESIVVMNIPSWGAGVQLWTMGTADETVPSQNISDGKLEVVGIYSSFHIAQLQVGLSQPYRFGQASQVKITLKSPAPIQVDGEPWLQKTSEINIHFHNQATVLKLKETVD</sequence>
<dbReference type="RefSeq" id="XP_049853205.1">
    <property type="nucleotide sequence ID" value="XM_049997248.1"/>
</dbReference>
<dbReference type="InterPro" id="IPR000756">
    <property type="entry name" value="Diacylglycerol_kin_accessory"/>
</dbReference>
<reference evidence="14" key="1">
    <citation type="journal article" date="2021" name="J. Neurophysiol.">
        <title>Gene transcription changes in a locust model of noise-induced deafness.</title>
        <authorList>
            <person name="French A.S."/>
            <person name="Warren B."/>
        </authorList>
    </citation>
    <scope>NUCLEOTIDE SEQUENCE</scope>
</reference>
<dbReference type="InterPro" id="IPR037607">
    <property type="entry name" value="DGK"/>
</dbReference>
<dbReference type="PROSITE" id="PS50081">
    <property type="entry name" value="ZF_DAG_PE_2"/>
    <property type="match status" value="1"/>
</dbReference>
<keyword evidence="3 10" id="KW-0808">Transferase</keyword>
<keyword evidence="11" id="KW-0812">Transmembrane</keyword>
<feature type="domain" description="DAGKc" evidence="13">
    <location>
        <begin position="203"/>
        <end position="342"/>
    </location>
</feature>
<evidence type="ECO:0000256" key="9">
    <source>
        <dbReference type="ARBA" id="ARBA00022840"/>
    </source>
</evidence>
<dbReference type="RefSeq" id="XP_049853201.1">
    <property type="nucleotide sequence ID" value="XM_049997244.1"/>
</dbReference>
<dbReference type="GO" id="GO:0016020">
    <property type="term" value="C:membrane"/>
    <property type="evidence" value="ECO:0007669"/>
    <property type="project" value="TreeGrafter"/>
</dbReference>
<evidence type="ECO:0000256" key="2">
    <source>
        <dbReference type="ARBA" id="ARBA00009280"/>
    </source>
</evidence>
<dbReference type="Gene3D" id="3.30.60.20">
    <property type="match status" value="1"/>
</dbReference>
<dbReference type="CDD" id="cd20853">
    <property type="entry name" value="C1_DGKepsilon_typeIII_rpt2"/>
    <property type="match status" value="1"/>
</dbReference>
<evidence type="ECO:0000256" key="6">
    <source>
        <dbReference type="ARBA" id="ARBA00022741"/>
    </source>
</evidence>